<dbReference type="PANTHER" id="PTHR47934">
    <property type="entry name" value="PENTATRICOPEPTIDE REPEAT-CONTAINING PROTEIN PET309, MITOCHONDRIAL"/>
    <property type="match status" value="1"/>
</dbReference>
<evidence type="ECO:0000313" key="2">
    <source>
        <dbReference type="EMBL" id="KAF4592552.1"/>
    </source>
</evidence>
<dbReference type="GO" id="GO:0005739">
    <property type="term" value="C:mitochondrion"/>
    <property type="evidence" value="ECO:0007669"/>
    <property type="project" value="TreeGrafter"/>
</dbReference>
<evidence type="ECO:0000256" key="1">
    <source>
        <dbReference type="SAM" id="MobiDB-lite"/>
    </source>
</evidence>
<dbReference type="InterPro" id="IPR051114">
    <property type="entry name" value="Mito_RNA_Proc_CCM1"/>
</dbReference>
<feature type="region of interest" description="Disordered" evidence="1">
    <location>
        <begin position="991"/>
        <end position="1021"/>
    </location>
</feature>
<sequence>MELLAQIAAPTRFADVAISSPPSLQGAQALLGRRHLALSNSHSVDSSRRRCFANAVAPTSEQLQADRVLAFIEANDFPSAEGIIKAELTEKRSAAGVEHLAAHFIRNRKWLELLKVWKDYSEYLNGKADVESYRWPQAEDVPDLGQLYLSFEKYMETEGAAEAKTLKADVLLTLRRQLAELSLSQACPPLFAAVILEIWKDEKLYERYLLLMLDRWFQRQVTRNALTRLNDIYKKYREMPKAKPSPALLHAMFRFSTHSAKDVNHPLADDIYRDWYKTWGGLDADAFLGFLDLYGEAGDIVSVRKLWTRYTARFPEALKVPRTFQSLVTAYAQRAEPEKAEREVRLMKETYDVQPDTEIWNAVLKGYMRVENAEVMRHCLGIIHATQGPNDTTYATFMSLAAKRGDLDAATKIAGQAEKSGIPVTPTMITRLVTTYCHNDRLLAAERICQEASQRGMTDVEMWNQVLKFNGVKGKLDKFNELLRVMEDIGVEWDEHTYLQLLNSMIKVHKVLPAWSLLKRAVKERLFHVTDQHFEAVMNGANRAKFHDLVVSIASHMLQARPGPLSFNALAMLAASSFAKAPSASRPRVISQELLPALLEVMPSDEVGKDKEQDNEEGEDESEPPECRYGSLPMLRRKTAQIDRAVKVLVDLRDFKGAEQLINTYINIFPAFWDARTLPPKLAGAVMAGYLSEGKHNRALSIWDKAWKAGMARCRDSKGTVYPALRWHLTMPIHQVIHVLHDKEDADGIVKVVEEALAVGFCLTRNTWNLVIWAMARLGRWEKAMGWCETMLMPGWRGWSHELPPAKMRVLQADAHLLAPVKTTVFSLQEEWLKMRKLAAWSADVSNRIRQLERNHPLLHYAFITNDPAYLPAAWTIPQTPSFSRAIKDMLKSLTYRELGAIKSALIRQLHLLGLRHDPVAERERHLYRKRHQRKKKGEQVESPFHVVVGGVGEDGHVQTKAFSPGELELLHVELKKRLADMKDSLAVGASSSSAFSSADGQVGAPSSSVTVDEETGSSKS</sequence>
<dbReference type="PANTHER" id="PTHR47934:SF6">
    <property type="entry name" value="MITOCHONDRIAL GROUP I INTRON SPLICING FACTOR CCM1-RELATED"/>
    <property type="match status" value="1"/>
</dbReference>
<dbReference type="Gene3D" id="1.25.40.10">
    <property type="entry name" value="Tetratricopeptide repeat domain"/>
    <property type="match status" value="3"/>
</dbReference>
<dbReference type="Pfam" id="PF01535">
    <property type="entry name" value="PPR"/>
    <property type="match status" value="1"/>
</dbReference>
<organism evidence="2 3">
    <name type="scientific">Ophiocordyceps camponoti-floridani</name>
    <dbReference type="NCBI Taxonomy" id="2030778"/>
    <lineage>
        <taxon>Eukaryota</taxon>
        <taxon>Fungi</taxon>
        <taxon>Dikarya</taxon>
        <taxon>Ascomycota</taxon>
        <taxon>Pezizomycotina</taxon>
        <taxon>Sordariomycetes</taxon>
        <taxon>Hypocreomycetidae</taxon>
        <taxon>Hypocreales</taxon>
        <taxon>Ophiocordycipitaceae</taxon>
        <taxon>Ophiocordyceps</taxon>
    </lineage>
</organism>
<reference evidence="2 3" key="1">
    <citation type="journal article" date="2020" name="G3 (Bethesda)">
        <title>Genetic Underpinnings of Host Manipulation by Ophiocordyceps as Revealed by Comparative Transcriptomics.</title>
        <authorList>
            <person name="Will I."/>
            <person name="Das B."/>
            <person name="Trinh T."/>
            <person name="Brachmann A."/>
            <person name="Ohm R.A."/>
            <person name="de Bekker C."/>
        </authorList>
    </citation>
    <scope>NUCLEOTIDE SEQUENCE [LARGE SCALE GENOMIC DNA]</scope>
    <source>
        <strain evidence="2 3">EC05</strain>
    </source>
</reference>
<dbReference type="OrthoDB" id="185373at2759"/>
<comment type="caution">
    <text evidence="2">The sequence shown here is derived from an EMBL/GenBank/DDBJ whole genome shotgun (WGS) entry which is preliminary data.</text>
</comment>
<accession>A0A8H4QB90</accession>
<dbReference type="GO" id="GO:0006396">
    <property type="term" value="P:RNA processing"/>
    <property type="evidence" value="ECO:0007669"/>
    <property type="project" value="TreeGrafter"/>
</dbReference>
<feature type="region of interest" description="Disordered" evidence="1">
    <location>
        <begin position="605"/>
        <end position="630"/>
    </location>
</feature>
<dbReference type="SUPFAM" id="SSF48452">
    <property type="entry name" value="TPR-like"/>
    <property type="match status" value="2"/>
</dbReference>
<dbReference type="EMBL" id="JAACLJ010000002">
    <property type="protein sequence ID" value="KAF4592552.1"/>
    <property type="molecule type" value="Genomic_DNA"/>
</dbReference>
<dbReference type="GO" id="GO:0007005">
    <property type="term" value="P:mitochondrion organization"/>
    <property type="evidence" value="ECO:0007669"/>
    <property type="project" value="TreeGrafter"/>
</dbReference>
<dbReference type="InterPro" id="IPR002885">
    <property type="entry name" value="PPR_rpt"/>
</dbReference>
<feature type="compositionally biased region" description="Acidic residues" evidence="1">
    <location>
        <begin position="1012"/>
        <end position="1021"/>
    </location>
</feature>
<feature type="compositionally biased region" description="Acidic residues" evidence="1">
    <location>
        <begin position="613"/>
        <end position="624"/>
    </location>
</feature>
<protein>
    <submittedName>
        <fullName evidence="2">Tetratricopeptide-like helical</fullName>
    </submittedName>
</protein>
<proteinExistence type="predicted"/>
<keyword evidence="3" id="KW-1185">Reference proteome</keyword>
<name>A0A8H4QB90_9HYPO</name>
<dbReference type="GO" id="GO:0003729">
    <property type="term" value="F:mRNA binding"/>
    <property type="evidence" value="ECO:0007669"/>
    <property type="project" value="TreeGrafter"/>
</dbReference>
<dbReference type="Proteomes" id="UP000562929">
    <property type="component" value="Unassembled WGS sequence"/>
</dbReference>
<evidence type="ECO:0000313" key="3">
    <source>
        <dbReference type="Proteomes" id="UP000562929"/>
    </source>
</evidence>
<dbReference type="AlphaFoldDB" id="A0A8H4QB90"/>
<dbReference type="InterPro" id="IPR011990">
    <property type="entry name" value="TPR-like_helical_dom_sf"/>
</dbReference>
<gene>
    <name evidence="2" type="ORF">GQ602_002851</name>
</gene>